<name>A0A5S4FKJ4_9ACTN</name>
<protein>
    <submittedName>
        <fullName evidence="2">STAS domain-containing protein</fullName>
    </submittedName>
</protein>
<gene>
    <name evidence="2" type="ORF">ETD86_16350</name>
</gene>
<evidence type="ECO:0000259" key="1">
    <source>
        <dbReference type="PROSITE" id="PS50801"/>
    </source>
</evidence>
<dbReference type="InterPro" id="IPR036513">
    <property type="entry name" value="STAS_dom_sf"/>
</dbReference>
<accession>A0A5S4FKJ4</accession>
<evidence type="ECO:0000313" key="2">
    <source>
        <dbReference type="EMBL" id="TMR21153.1"/>
    </source>
</evidence>
<dbReference type="AlphaFoldDB" id="A0A5S4FKJ4"/>
<organism evidence="2 3">
    <name type="scientific">Nonomuraea turkmeniaca</name>
    <dbReference type="NCBI Taxonomy" id="103838"/>
    <lineage>
        <taxon>Bacteria</taxon>
        <taxon>Bacillati</taxon>
        <taxon>Actinomycetota</taxon>
        <taxon>Actinomycetes</taxon>
        <taxon>Streptosporangiales</taxon>
        <taxon>Streptosporangiaceae</taxon>
        <taxon>Nonomuraea</taxon>
    </lineage>
</organism>
<reference evidence="2 3" key="1">
    <citation type="submission" date="2019-05" db="EMBL/GenBank/DDBJ databases">
        <title>Draft genome sequence of Nonomuraea turkmeniaca DSM 43926.</title>
        <authorList>
            <person name="Saricaoglu S."/>
            <person name="Isik K."/>
        </authorList>
    </citation>
    <scope>NUCLEOTIDE SEQUENCE [LARGE SCALE GENOMIC DNA]</scope>
    <source>
        <strain evidence="2 3">DSM 43926</strain>
    </source>
</reference>
<evidence type="ECO:0000313" key="3">
    <source>
        <dbReference type="Proteomes" id="UP000309128"/>
    </source>
</evidence>
<comment type="caution">
    <text evidence="2">The sequence shown here is derived from an EMBL/GenBank/DDBJ whole genome shotgun (WGS) entry which is preliminary data.</text>
</comment>
<proteinExistence type="predicted"/>
<dbReference type="OrthoDB" id="4249752at2"/>
<dbReference type="Proteomes" id="UP000309128">
    <property type="component" value="Unassembled WGS sequence"/>
</dbReference>
<dbReference type="EMBL" id="VCKY01000047">
    <property type="protein sequence ID" value="TMR21153.1"/>
    <property type="molecule type" value="Genomic_DNA"/>
</dbReference>
<dbReference type="InterPro" id="IPR002645">
    <property type="entry name" value="STAS_dom"/>
</dbReference>
<dbReference type="Gene3D" id="3.30.750.24">
    <property type="entry name" value="STAS domain"/>
    <property type="match status" value="1"/>
</dbReference>
<dbReference type="PANTHER" id="PTHR33495:SF2">
    <property type="entry name" value="ANTI-SIGMA FACTOR ANTAGONIST TM_1081-RELATED"/>
    <property type="match status" value="1"/>
</dbReference>
<dbReference type="GO" id="GO:0043856">
    <property type="term" value="F:anti-sigma factor antagonist activity"/>
    <property type="evidence" value="ECO:0007669"/>
    <property type="project" value="TreeGrafter"/>
</dbReference>
<dbReference type="PANTHER" id="PTHR33495">
    <property type="entry name" value="ANTI-SIGMA FACTOR ANTAGONIST TM_1081-RELATED-RELATED"/>
    <property type="match status" value="1"/>
</dbReference>
<dbReference type="PROSITE" id="PS50801">
    <property type="entry name" value="STAS"/>
    <property type="match status" value="1"/>
</dbReference>
<dbReference type="InterPro" id="IPR058548">
    <property type="entry name" value="MlaB-like_STAS"/>
</dbReference>
<dbReference type="Pfam" id="PF13466">
    <property type="entry name" value="STAS_2"/>
    <property type="match status" value="1"/>
</dbReference>
<dbReference type="CDD" id="cd07043">
    <property type="entry name" value="STAS_anti-anti-sigma_factors"/>
    <property type="match status" value="1"/>
</dbReference>
<feature type="domain" description="STAS" evidence="1">
    <location>
        <begin position="21"/>
        <end position="108"/>
    </location>
</feature>
<keyword evidence="3" id="KW-1185">Reference proteome</keyword>
<sequence>MGVLDRVPLRIEVAVPDATTVALALGGDLDHGSTPQLTALSFAEGYRRIDVDLSELTFIDSSGLAGLVGLRQRAADAGAVVHVVALTPYLRKLLTMTALDLLFSLPPE</sequence>
<dbReference type="SUPFAM" id="SSF52091">
    <property type="entry name" value="SpoIIaa-like"/>
    <property type="match status" value="1"/>
</dbReference>